<organism evidence="1 2">
    <name type="scientific">Shimia marina</name>
    <dbReference type="NCBI Taxonomy" id="321267"/>
    <lineage>
        <taxon>Bacteria</taxon>
        <taxon>Pseudomonadati</taxon>
        <taxon>Pseudomonadota</taxon>
        <taxon>Alphaproteobacteria</taxon>
        <taxon>Rhodobacterales</taxon>
        <taxon>Roseobacteraceae</taxon>
    </lineage>
</organism>
<dbReference type="EMBL" id="CYPW01000017">
    <property type="protein sequence ID" value="CUH52306.1"/>
    <property type="molecule type" value="Genomic_DNA"/>
</dbReference>
<gene>
    <name evidence="1" type="ORF">SHM7688_01752</name>
</gene>
<reference evidence="1 2" key="1">
    <citation type="submission" date="2015-09" db="EMBL/GenBank/DDBJ databases">
        <authorList>
            <consortium name="Swine Surveillance"/>
        </authorList>
    </citation>
    <scope>NUCLEOTIDE SEQUENCE [LARGE SCALE GENOMIC DNA]</scope>
    <source>
        <strain evidence="1 2">CECT 7688</strain>
    </source>
</reference>
<dbReference type="InterPro" id="IPR007413">
    <property type="entry name" value="YcjX-like"/>
</dbReference>
<sequence>MEADLRPAKTVDLLNSELIKRFLRAGRLTDRAAEGGEIMVANQVIRARLHGRNVQIVFHLPYEASLMGGGCPPHQDAKQIAPLSGGKPGVPVVSHLRAVHNGNGRGFELKIQRFGQPEWIPVVLHVAMGHLCQAMHARICATGGRDGVGALLKLGQRRLDGPLYRGLIGLSLPACKGGTVVFNLKSISGHAPQVADCHSNLKSAVLRWGSGGEIWRYCPHWKCPGGGLRFCLKQAKGPQLVISTVAEGLARQIETVTETVTGAFDPVIRLGVTGLARSGKTVFITSLVANLLDRGRMPQLAACAEGRIEAAFLQPQPDDLVPRFDYERHLAAMTGSAPVWPDSTRAISELRVSLRVRPNGLLSGFQGPRTVHLDIVDYPGEWLLDLGLMDKSFATWSREVLARTEGRDLARGYHELLRDTDVLAPLSEPQAQALAAQFTTYLQAAREAGFSDCTPGRFLLPGDLAGSPVLTFAPLPEAGKAQRGSLWRVFEKRFEAYKAQVVKPFFRDHFARIDRQVVLVDVLGAIHAGPQAVEDMRAGLADTLAAFRPGRNAFLARLLRGKRVEKILFAATKADHLHHRQHPQLTNIMQALTREAADRAQFAGAKTDALSLASLRTTVEETVVHEGRQLDCVRGQLLADRRQAAFYPGHLPEDPTVLLNAARSGAAKWLDDDYQVMKFAPAANTLRPGSGPPHIRVDRAAQFLIGDML</sequence>
<evidence type="ECO:0000313" key="2">
    <source>
        <dbReference type="Proteomes" id="UP000054823"/>
    </source>
</evidence>
<accession>A0A0P1EPP2</accession>
<proteinExistence type="predicted"/>
<protein>
    <submittedName>
        <fullName evidence="1">Putative ATPase</fullName>
    </submittedName>
</protein>
<dbReference type="Proteomes" id="UP000054823">
    <property type="component" value="Unassembled WGS sequence"/>
</dbReference>
<keyword evidence="2" id="KW-1185">Reference proteome</keyword>
<dbReference type="STRING" id="321267.SHM7688_01752"/>
<dbReference type="Pfam" id="PF04317">
    <property type="entry name" value="DUF463"/>
    <property type="match status" value="1"/>
</dbReference>
<name>A0A0P1EPP2_9RHOB</name>
<dbReference type="AlphaFoldDB" id="A0A0P1EPP2"/>
<dbReference type="PANTHER" id="PTHR38605">
    <property type="entry name" value="ATPASE-RELATED"/>
    <property type="match status" value="1"/>
</dbReference>
<evidence type="ECO:0000313" key="1">
    <source>
        <dbReference type="EMBL" id="CUH52306.1"/>
    </source>
</evidence>
<dbReference type="PANTHER" id="PTHR38605:SF1">
    <property type="entry name" value="ATPASE"/>
    <property type="match status" value="1"/>
</dbReference>